<dbReference type="PANTHER" id="PTHR42731:SF1">
    <property type="entry name" value="RADICAL SAM DOMAIN PROTEIN"/>
    <property type="match status" value="1"/>
</dbReference>
<proteinExistence type="predicted"/>
<dbReference type="EMBL" id="LKCM01000311">
    <property type="protein sequence ID" value="KPQ41705.1"/>
    <property type="molecule type" value="Genomic_DNA"/>
</dbReference>
<comment type="caution">
    <text evidence="2">The sequence shown here is derived from an EMBL/GenBank/DDBJ whole genome shotgun (WGS) entry which is preliminary data.</text>
</comment>
<dbReference type="InterPro" id="IPR006638">
    <property type="entry name" value="Elp3/MiaA/NifB-like_rSAM"/>
</dbReference>
<dbReference type="Gene3D" id="3.80.30.20">
    <property type="entry name" value="tm_1862 like domain"/>
    <property type="match status" value="1"/>
</dbReference>
<sequence length="815" mass="92886">MIDHSEIILKNFHKIEGYRIFFPRANPTFNNPGFENARLRVLIVRLSPFQNIRESITHHFLFQEIRRALPLAYIDYAFFPDPKNIRFFNDNKIPFFLGIQSLRPINDFDLILISNSFTLELFNLPYLFSNTGIPALKSERQTLRPIVIMGGSNALMAQCAISPEGDSFIDALFFGEGEGAVGKIASIVNDSKEKPKKLVLHLLETEVKGLFDIRLPIPDSIGIAPPKTPQASYIITEYPVLNTDIENTVKLQITQGCPCFCSFCFEGHTRKPFREYEPGDILSKALEVKVKHAPTGFDFLSFNFNLHTGISIIIAGLNEIAKFVNFKSQRADIIAMHPELLDLEILSGKRTFTLGVEGINDRMRRFLHKSLSEKELLISLEHIYSRKPRQIKLFFIITGLENENDCREFKTFIMKLKNLKTKLSPGCRTIMSFSLLSNLPFTPLQFSRTIKDPESIKKIKGDIKRDCETNNFEFRMAQDIEEFLISQHIVLAGFECFGVISGFARKGGYFDGEHMIGDKNLLICDLRSASGNGISEAKDMNYVFPFESLKGTPARSFLYKMYTRSMNFTDNGYCLEGKGGCIGCGGCEEQKLLSVPVVLQKDLERLKNTVEKKKRPKIVQAAVTLKESGRYLTPEAKCAFIGKSILEQIPALIKDYLLCRQVQNMQASKGYGFLFGRFLYDFEFSGSQEIFIERLKEENIESSLLDISSFDGKEVGNNFKIVSLWDDPSKYSFQNRLQEYLLLNGLGFDIKKHEGMVCFEVAVKDRKKKLLDSVLFSQKDNLVTIEVKTDSNFLIIDMLKYLFVDRWADAEVESI</sequence>
<dbReference type="SFLD" id="SFLDS00029">
    <property type="entry name" value="Radical_SAM"/>
    <property type="match status" value="1"/>
</dbReference>
<dbReference type="SMART" id="SM00729">
    <property type="entry name" value="Elp3"/>
    <property type="match status" value="1"/>
</dbReference>
<evidence type="ECO:0000259" key="1">
    <source>
        <dbReference type="SMART" id="SM00729"/>
    </source>
</evidence>
<organism evidence="2 3">
    <name type="scientific">Candidatus Methanoperedens nitratireducens</name>
    <dbReference type="NCBI Taxonomy" id="1392998"/>
    <lineage>
        <taxon>Archaea</taxon>
        <taxon>Methanobacteriati</taxon>
        <taxon>Methanobacteriota</taxon>
        <taxon>Stenosarchaea group</taxon>
        <taxon>Methanomicrobia</taxon>
        <taxon>Methanosarcinales</taxon>
        <taxon>ANME-2 cluster</taxon>
        <taxon>Candidatus Methanoperedentaceae</taxon>
        <taxon>Candidatus Methanoperedens</taxon>
    </lineage>
</organism>
<gene>
    <name evidence="2" type="ORF">MPEBLZ_03733</name>
</gene>
<dbReference type="AlphaFoldDB" id="A0A0P8A153"/>
<feature type="domain" description="Elp3/MiaA/NifB-like radical SAM core" evidence="1">
    <location>
        <begin position="247"/>
        <end position="465"/>
    </location>
</feature>
<dbReference type="SUPFAM" id="SSF102114">
    <property type="entry name" value="Radical SAM enzymes"/>
    <property type="match status" value="1"/>
</dbReference>
<reference evidence="2 3" key="1">
    <citation type="submission" date="2015-09" db="EMBL/GenBank/DDBJ databases">
        <title>A metagenomics-based metabolic model of nitrate-dependent anaerobic oxidation of methane by Methanoperedens-like archaea.</title>
        <authorList>
            <person name="Arshad A."/>
            <person name="Speth D.R."/>
            <person name="De Graaf R.M."/>
            <person name="Op Den Camp H.J."/>
            <person name="Jetten M.S."/>
            <person name="Welte C.U."/>
        </authorList>
    </citation>
    <scope>NUCLEOTIDE SEQUENCE [LARGE SCALE GENOMIC DNA]</scope>
</reference>
<accession>A0A0P8A153</accession>
<dbReference type="InterPro" id="IPR023404">
    <property type="entry name" value="rSAM_horseshoe"/>
</dbReference>
<dbReference type="GO" id="GO:0051536">
    <property type="term" value="F:iron-sulfur cluster binding"/>
    <property type="evidence" value="ECO:0007669"/>
    <property type="project" value="InterPro"/>
</dbReference>
<dbReference type="GO" id="GO:0003824">
    <property type="term" value="F:catalytic activity"/>
    <property type="evidence" value="ECO:0007669"/>
    <property type="project" value="InterPro"/>
</dbReference>
<dbReference type="Pfam" id="PF19864">
    <property type="entry name" value="Radical_SAM_N2"/>
    <property type="match status" value="1"/>
</dbReference>
<dbReference type="Pfam" id="PF04055">
    <property type="entry name" value="Radical_SAM"/>
    <property type="match status" value="1"/>
</dbReference>
<dbReference type="InterPro" id="IPR045784">
    <property type="entry name" value="Radical_SAM_N2"/>
</dbReference>
<dbReference type="InterPro" id="IPR007197">
    <property type="entry name" value="rSAM"/>
</dbReference>
<dbReference type="SFLD" id="SFLDG01082">
    <property type="entry name" value="B12-binding_domain_containing"/>
    <property type="match status" value="1"/>
</dbReference>
<dbReference type="Proteomes" id="UP000050360">
    <property type="component" value="Unassembled WGS sequence"/>
</dbReference>
<evidence type="ECO:0000313" key="2">
    <source>
        <dbReference type="EMBL" id="KPQ41705.1"/>
    </source>
</evidence>
<name>A0A0P8A153_9EURY</name>
<protein>
    <submittedName>
        <fullName evidence="2">Radical SAM superfamily protein</fullName>
    </submittedName>
</protein>
<dbReference type="InterPro" id="IPR058240">
    <property type="entry name" value="rSAM_sf"/>
</dbReference>
<dbReference type="PANTHER" id="PTHR42731">
    <property type="entry name" value="SLL1084 PROTEIN"/>
    <property type="match status" value="1"/>
</dbReference>
<evidence type="ECO:0000313" key="3">
    <source>
        <dbReference type="Proteomes" id="UP000050360"/>
    </source>
</evidence>